<name>A0A1K1LCH0_9BACT</name>
<dbReference type="UniPathway" id="UPA00262">
    <property type="reaction ID" value="UER00222"/>
</dbReference>
<dbReference type="Proteomes" id="UP000186323">
    <property type="component" value="Chromosome I"/>
</dbReference>
<dbReference type="RefSeq" id="WP_072332727.1">
    <property type="nucleotide sequence ID" value="NZ_DBGALU010000043.1"/>
</dbReference>
<dbReference type="PANTHER" id="PTHR35330">
    <property type="entry name" value="SIROHEME BIOSYNTHESIS PROTEIN MET8"/>
    <property type="match status" value="1"/>
</dbReference>
<evidence type="ECO:0000256" key="6">
    <source>
        <dbReference type="ARBA" id="ARBA00047561"/>
    </source>
</evidence>
<reference evidence="8" key="1">
    <citation type="submission" date="2016-10" db="EMBL/GenBank/DDBJ databases">
        <authorList>
            <person name="Wegmann U."/>
        </authorList>
    </citation>
    <scope>NUCLEOTIDE SEQUENCE [LARGE SCALE GENOMIC DNA]</scope>
</reference>
<comment type="catalytic activity">
    <reaction evidence="6">
        <text>precorrin-2 + NAD(+) = sirohydrochlorin + NADH + 2 H(+)</text>
        <dbReference type="Rhea" id="RHEA:15613"/>
        <dbReference type="ChEBI" id="CHEBI:15378"/>
        <dbReference type="ChEBI" id="CHEBI:57540"/>
        <dbReference type="ChEBI" id="CHEBI:57945"/>
        <dbReference type="ChEBI" id="CHEBI:58351"/>
        <dbReference type="ChEBI" id="CHEBI:58827"/>
        <dbReference type="EC" id="1.3.1.76"/>
    </reaction>
</comment>
<dbReference type="OrthoDB" id="9815856at2"/>
<gene>
    <name evidence="7" type="ORF">DESPIGER_0529</name>
</gene>
<dbReference type="EMBL" id="LT630450">
    <property type="protein sequence ID" value="SFV72417.1"/>
    <property type="molecule type" value="Genomic_DNA"/>
</dbReference>
<dbReference type="PANTHER" id="PTHR35330:SF1">
    <property type="entry name" value="SIROHEME BIOSYNTHESIS PROTEIN MET8"/>
    <property type="match status" value="1"/>
</dbReference>
<dbReference type="KEGG" id="dpg:DESPIGER_0529"/>
<comment type="pathway">
    <text evidence="1">Porphyrin-containing compound metabolism; siroheme biosynthesis; sirohydrochlorin from precorrin-2: step 1/1.</text>
</comment>
<dbReference type="Pfam" id="PF13241">
    <property type="entry name" value="NAD_binding_7"/>
    <property type="match status" value="1"/>
</dbReference>
<dbReference type="SUPFAM" id="SSF51735">
    <property type="entry name" value="NAD(P)-binding Rossmann-fold domains"/>
    <property type="match status" value="1"/>
</dbReference>
<accession>A0A1K1LCH0</accession>
<keyword evidence="3 7" id="KW-0560">Oxidoreductase</keyword>
<proteinExistence type="predicted"/>
<dbReference type="Gene3D" id="3.30.160.110">
    <property type="entry name" value="Siroheme synthase, domain 2"/>
    <property type="match status" value="1"/>
</dbReference>
<dbReference type="InterPro" id="IPR036291">
    <property type="entry name" value="NAD(P)-bd_dom_sf"/>
</dbReference>
<dbReference type="GO" id="GO:0043115">
    <property type="term" value="F:precorrin-2 dehydrogenase activity"/>
    <property type="evidence" value="ECO:0007669"/>
    <property type="project" value="UniProtKB-EC"/>
</dbReference>
<evidence type="ECO:0000256" key="5">
    <source>
        <dbReference type="ARBA" id="ARBA00023244"/>
    </source>
</evidence>
<dbReference type="EC" id="1.3.1.76" evidence="2"/>
<evidence type="ECO:0000256" key="4">
    <source>
        <dbReference type="ARBA" id="ARBA00023027"/>
    </source>
</evidence>
<dbReference type="AlphaFoldDB" id="A0A1K1LCH0"/>
<keyword evidence="4" id="KW-0520">NAD</keyword>
<keyword evidence="8" id="KW-1185">Reference proteome</keyword>
<evidence type="ECO:0000313" key="7">
    <source>
        <dbReference type="EMBL" id="SFV72417.1"/>
    </source>
</evidence>
<dbReference type="Gene3D" id="3.40.50.720">
    <property type="entry name" value="NAD(P)-binding Rossmann-like Domain"/>
    <property type="match status" value="1"/>
</dbReference>
<evidence type="ECO:0000256" key="1">
    <source>
        <dbReference type="ARBA" id="ARBA00005010"/>
    </source>
</evidence>
<protein>
    <recommendedName>
        <fullName evidence="2">precorrin-2 dehydrogenase</fullName>
        <ecNumber evidence="2">1.3.1.76</ecNumber>
    </recommendedName>
</protein>
<organism evidence="7 8">
    <name type="scientific">Desulfovibrio piger</name>
    <dbReference type="NCBI Taxonomy" id="901"/>
    <lineage>
        <taxon>Bacteria</taxon>
        <taxon>Pseudomonadati</taxon>
        <taxon>Thermodesulfobacteriota</taxon>
        <taxon>Desulfovibrionia</taxon>
        <taxon>Desulfovibrionales</taxon>
        <taxon>Desulfovibrionaceae</taxon>
        <taxon>Desulfovibrio</taxon>
    </lineage>
</organism>
<evidence type="ECO:0000313" key="8">
    <source>
        <dbReference type="Proteomes" id="UP000186323"/>
    </source>
</evidence>
<dbReference type="SUPFAM" id="SSF75615">
    <property type="entry name" value="Siroheme synthase middle domains-like"/>
    <property type="match status" value="1"/>
</dbReference>
<keyword evidence="5" id="KW-0627">Porphyrin biosynthesis</keyword>
<evidence type="ECO:0000256" key="2">
    <source>
        <dbReference type="ARBA" id="ARBA00012400"/>
    </source>
</evidence>
<dbReference type="InterPro" id="IPR006367">
    <property type="entry name" value="Sirohaem_synthase_N"/>
</dbReference>
<sequence>MSHQSLEKNFYPLFLDLSGLHCLVAGLGGVGSRKLQGLLQCAPASILALDMEAPAAGLLPLLERPCVRFEQRPFRDDDLAGRQLVFAATGNAAVNRHIALLCRERHILCNCIDAPAEGSFIVPAVARSGGMALALSTGGASPALSRRWKDELASWLDARQKMVRLMGQLRPMVLALHDETGHNTALFRALAQSPLQDHLQQGDRQACLRCLQALLPPKLHDRIPELLDVIA</sequence>
<dbReference type="GO" id="GO:0004325">
    <property type="term" value="F:ferrochelatase activity"/>
    <property type="evidence" value="ECO:0007669"/>
    <property type="project" value="InterPro"/>
</dbReference>
<dbReference type="InterPro" id="IPR028161">
    <property type="entry name" value="Met8-like"/>
</dbReference>
<dbReference type="GO" id="GO:0019354">
    <property type="term" value="P:siroheme biosynthetic process"/>
    <property type="evidence" value="ECO:0007669"/>
    <property type="project" value="UniProtKB-UniPathway"/>
</dbReference>
<evidence type="ECO:0000256" key="3">
    <source>
        <dbReference type="ARBA" id="ARBA00023002"/>
    </source>
</evidence>
<dbReference type="NCBIfam" id="TIGR01470">
    <property type="entry name" value="cysG_Nterm"/>
    <property type="match status" value="1"/>
</dbReference>